<dbReference type="PANTHER" id="PTHR11640:SF31">
    <property type="entry name" value="IRREGULAR CHIASM C-ROUGHEST PROTEIN-RELATED"/>
    <property type="match status" value="1"/>
</dbReference>
<dbReference type="Proteomes" id="UP000887568">
    <property type="component" value="Unplaced"/>
</dbReference>
<dbReference type="Pfam" id="PF13927">
    <property type="entry name" value="Ig_3"/>
    <property type="match status" value="1"/>
</dbReference>
<dbReference type="EnsemblMetazoa" id="XM_038200126.1">
    <property type="protein sequence ID" value="XP_038056054.1"/>
    <property type="gene ID" value="LOC119728049"/>
</dbReference>
<name>A0A913ZX07_PATMI</name>
<evidence type="ECO:0000256" key="4">
    <source>
        <dbReference type="ARBA" id="ARBA00023180"/>
    </source>
</evidence>
<dbReference type="InterPro" id="IPR013783">
    <property type="entry name" value="Ig-like_fold"/>
</dbReference>
<protein>
    <recommendedName>
        <fullName evidence="6">Ig-like domain-containing protein</fullName>
    </recommendedName>
</protein>
<dbReference type="SMART" id="SM00409">
    <property type="entry name" value="IG"/>
    <property type="match status" value="2"/>
</dbReference>
<dbReference type="InterPro" id="IPR007110">
    <property type="entry name" value="Ig-like_dom"/>
</dbReference>
<keyword evidence="8" id="KW-1185">Reference proteome</keyword>
<feature type="domain" description="Ig-like" evidence="6">
    <location>
        <begin position="33"/>
        <end position="123"/>
    </location>
</feature>
<proteinExistence type="predicted"/>
<keyword evidence="2" id="KW-0472">Membrane</keyword>
<dbReference type="GO" id="GO:0005911">
    <property type="term" value="C:cell-cell junction"/>
    <property type="evidence" value="ECO:0007669"/>
    <property type="project" value="TreeGrafter"/>
</dbReference>
<dbReference type="GO" id="GO:0098609">
    <property type="term" value="P:cell-cell adhesion"/>
    <property type="evidence" value="ECO:0007669"/>
    <property type="project" value="TreeGrafter"/>
</dbReference>
<evidence type="ECO:0000313" key="8">
    <source>
        <dbReference type="Proteomes" id="UP000887568"/>
    </source>
</evidence>
<dbReference type="PANTHER" id="PTHR11640">
    <property type="entry name" value="NEPHRIN"/>
    <property type="match status" value="1"/>
</dbReference>
<evidence type="ECO:0000256" key="5">
    <source>
        <dbReference type="ARBA" id="ARBA00023319"/>
    </source>
</evidence>
<dbReference type="Gene3D" id="2.60.40.10">
    <property type="entry name" value="Immunoglobulins"/>
    <property type="match status" value="1"/>
</dbReference>
<comment type="subcellular location">
    <subcellularLocation>
        <location evidence="1">Membrane</location>
        <topology evidence="1">Single-pass type I membrane protein</topology>
    </subcellularLocation>
</comment>
<dbReference type="GO" id="GO:0005886">
    <property type="term" value="C:plasma membrane"/>
    <property type="evidence" value="ECO:0007669"/>
    <property type="project" value="TreeGrafter"/>
</dbReference>
<dbReference type="RefSeq" id="XP_038056054.1">
    <property type="nucleotide sequence ID" value="XM_038200126.1"/>
</dbReference>
<dbReference type="GO" id="GO:0050839">
    <property type="term" value="F:cell adhesion molecule binding"/>
    <property type="evidence" value="ECO:0007669"/>
    <property type="project" value="TreeGrafter"/>
</dbReference>
<feature type="domain" description="Ig-like" evidence="6">
    <location>
        <begin position="126"/>
        <end position="218"/>
    </location>
</feature>
<evidence type="ECO:0000256" key="2">
    <source>
        <dbReference type="ARBA" id="ARBA00023136"/>
    </source>
</evidence>
<evidence type="ECO:0000313" key="7">
    <source>
        <dbReference type="EnsemblMetazoa" id="XP_038056054.1"/>
    </source>
</evidence>
<dbReference type="GeneID" id="119728049"/>
<evidence type="ECO:0000256" key="3">
    <source>
        <dbReference type="ARBA" id="ARBA00023157"/>
    </source>
</evidence>
<dbReference type="InterPro" id="IPR051275">
    <property type="entry name" value="Cell_adhesion_signaling"/>
</dbReference>
<organism evidence="7 8">
    <name type="scientific">Patiria miniata</name>
    <name type="common">Bat star</name>
    <name type="synonym">Asterina miniata</name>
    <dbReference type="NCBI Taxonomy" id="46514"/>
    <lineage>
        <taxon>Eukaryota</taxon>
        <taxon>Metazoa</taxon>
        <taxon>Echinodermata</taxon>
        <taxon>Eleutherozoa</taxon>
        <taxon>Asterozoa</taxon>
        <taxon>Asteroidea</taxon>
        <taxon>Valvatacea</taxon>
        <taxon>Valvatida</taxon>
        <taxon>Asterinidae</taxon>
        <taxon>Patiria</taxon>
    </lineage>
</organism>
<accession>A0A913ZX07</accession>
<evidence type="ECO:0000259" key="6">
    <source>
        <dbReference type="PROSITE" id="PS50835"/>
    </source>
</evidence>
<dbReference type="SUPFAM" id="SSF48726">
    <property type="entry name" value="Immunoglobulin"/>
    <property type="match status" value="1"/>
</dbReference>
<dbReference type="PROSITE" id="PS50835">
    <property type="entry name" value="IG_LIKE"/>
    <property type="match status" value="2"/>
</dbReference>
<dbReference type="InterPro" id="IPR003599">
    <property type="entry name" value="Ig_sub"/>
</dbReference>
<keyword evidence="3" id="KW-1015">Disulfide bond</keyword>
<dbReference type="InterPro" id="IPR036179">
    <property type="entry name" value="Ig-like_dom_sf"/>
</dbReference>
<evidence type="ECO:0000256" key="1">
    <source>
        <dbReference type="ARBA" id="ARBA00004479"/>
    </source>
</evidence>
<dbReference type="AlphaFoldDB" id="A0A913ZX07"/>
<reference evidence="7" key="1">
    <citation type="submission" date="2022-11" db="UniProtKB">
        <authorList>
            <consortium name="EnsemblMetazoa"/>
        </authorList>
    </citation>
    <scope>IDENTIFICATION</scope>
</reference>
<dbReference type="OrthoDB" id="6413693at2759"/>
<keyword evidence="5" id="KW-0393">Immunoglobulin domain</keyword>
<keyword evidence="4" id="KW-0325">Glycoprotein</keyword>
<sequence length="266" mass="28593">MYMCAYWPDCPAGDVGFGAKTARVTVSLPKDSPSLTCNSLSTELTRGVATEVALQCTATKELAGRGLKLSWFREDERLLNPDQEADDNVYLRHLLQADENGLRFYCEVNGPHGKESCSEVPLNIPPTLSLTPTSQTVYEGTDAVFTCTASGMPYIQTFTWYVEETRTLMKDSGSRVLVEKGDGTSSLRLKRVKTSAHSRSIACVVAVPSGVSANATGSLMVQKAERVEAVLSPGGQVDVPPSTSVFFTCSALPSELTSVASFAWSS</sequence>